<dbReference type="InterPro" id="IPR001497">
    <property type="entry name" value="MethylDNA_cys_MeTrfase_AS"/>
</dbReference>
<dbReference type="SUPFAM" id="SSF46767">
    <property type="entry name" value="Methylated DNA-protein cysteine methyltransferase, C-terminal domain"/>
    <property type="match status" value="1"/>
</dbReference>
<evidence type="ECO:0000256" key="6">
    <source>
        <dbReference type="ARBA" id="ARBA00049348"/>
    </source>
</evidence>
<proteinExistence type="predicted"/>
<keyword evidence="9" id="KW-1185">Reference proteome</keyword>
<dbReference type="Gene3D" id="1.10.10.10">
    <property type="entry name" value="Winged helix-like DNA-binding domain superfamily/Winged helix DNA-binding domain"/>
    <property type="match status" value="1"/>
</dbReference>
<evidence type="ECO:0000256" key="3">
    <source>
        <dbReference type="ARBA" id="ARBA00022679"/>
    </source>
</evidence>
<dbReference type="Gene3D" id="3.30.160.70">
    <property type="entry name" value="Methylated DNA-protein cysteine methyltransferase domain"/>
    <property type="match status" value="1"/>
</dbReference>
<evidence type="ECO:0000256" key="2">
    <source>
        <dbReference type="ARBA" id="ARBA00022603"/>
    </source>
</evidence>
<evidence type="ECO:0000256" key="5">
    <source>
        <dbReference type="ARBA" id="ARBA00023204"/>
    </source>
</evidence>
<dbReference type="NCBIfam" id="TIGR00589">
    <property type="entry name" value="ogt"/>
    <property type="match status" value="1"/>
</dbReference>
<name>A0A918UQ69_9CAUL</name>
<dbReference type="InterPro" id="IPR014048">
    <property type="entry name" value="MethylDNA_cys_MeTrfase_DNA-bd"/>
</dbReference>
<dbReference type="Pfam" id="PF01035">
    <property type="entry name" value="DNA_binding_1"/>
    <property type="match status" value="1"/>
</dbReference>
<comment type="catalytic activity">
    <reaction evidence="1">
        <text>a 4-O-methyl-thymidine in DNA + L-cysteinyl-[protein] = a thymidine in DNA + S-methyl-L-cysteinyl-[protein]</text>
        <dbReference type="Rhea" id="RHEA:53428"/>
        <dbReference type="Rhea" id="RHEA-COMP:10131"/>
        <dbReference type="Rhea" id="RHEA-COMP:10132"/>
        <dbReference type="Rhea" id="RHEA-COMP:13555"/>
        <dbReference type="Rhea" id="RHEA-COMP:13556"/>
        <dbReference type="ChEBI" id="CHEBI:29950"/>
        <dbReference type="ChEBI" id="CHEBI:82612"/>
        <dbReference type="ChEBI" id="CHEBI:137386"/>
        <dbReference type="ChEBI" id="CHEBI:137387"/>
        <dbReference type="EC" id="2.1.1.63"/>
    </reaction>
</comment>
<keyword evidence="2" id="KW-0489">Methyltransferase</keyword>
<reference evidence="8" key="1">
    <citation type="journal article" date="2014" name="Int. J. Syst. Evol. Microbiol.">
        <title>Complete genome sequence of Corynebacterium casei LMG S-19264T (=DSM 44701T), isolated from a smear-ripened cheese.</title>
        <authorList>
            <consortium name="US DOE Joint Genome Institute (JGI-PGF)"/>
            <person name="Walter F."/>
            <person name="Albersmeier A."/>
            <person name="Kalinowski J."/>
            <person name="Ruckert C."/>
        </authorList>
    </citation>
    <scope>NUCLEOTIDE SEQUENCE</scope>
    <source>
        <strain evidence="8">KCTC 32296</strain>
    </source>
</reference>
<dbReference type="GO" id="GO:0006281">
    <property type="term" value="P:DNA repair"/>
    <property type="evidence" value="ECO:0007669"/>
    <property type="project" value="UniProtKB-KW"/>
</dbReference>
<dbReference type="PANTHER" id="PTHR10815">
    <property type="entry name" value="METHYLATED-DNA--PROTEIN-CYSTEINE METHYLTRANSFERASE"/>
    <property type="match status" value="1"/>
</dbReference>
<evidence type="ECO:0000256" key="1">
    <source>
        <dbReference type="ARBA" id="ARBA00001286"/>
    </source>
</evidence>
<keyword evidence="4" id="KW-0227">DNA damage</keyword>
<dbReference type="PANTHER" id="PTHR10815:SF14">
    <property type="entry name" value="BIFUNCTIONAL TRANSCRIPTIONAL ACTIVATOR_DNA REPAIR ENZYME ADA"/>
    <property type="match status" value="1"/>
</dbReference>
<organism evidence="8 9">
    <name type="scientific">Asticcacaulis endophyticus</name>
    <dbReference type="NCBI Taxonomy" id="1395890"/>
    <lineage>
        <taxon>Bacteria</taxon>
        <taxon>Pseudomonadati</taxon>
        <taxon>Pseudomonadota</taxon>
        <taxon>Alphaproteobacteria</taxon>
        <taxon>Caulobacterales</taxon>
        <taxon>Caulobacteraceae</taxon>
        <taxon>Asticcacaulis</taxon>
    </lineage>
</organism>
<dbReference type="CDD" id="cd06445">
    <property type="entry name" value="ATase"/>
    <property type="match status" value="1"/>
</dbReference>
<dbReference type="SUPFAM" id="SSF53155">
    <property type="entry name" value="Methylated DNA-protein cysteine methyltransferase domain"/>
    <property type="match status" value="1"/>
</dbReference>
<protein>
    <recommendedName>
        <fullName evidence="7">Methylated-DNA-[protein]-cysteine S-methyltransferase DNA binding domain-containing protein</fullName>
    </recommendedName>
</protein>
<dbReference type="EMBL" id="BMZB01000001">
    <property type="protein sequence ID" value="GGZ27598.1"/>
    <property type="molecule type" value="Genomic_DNA"/>
</dbReference>
<dbReference type="PROSITE" id="PS00374">
    <property type="entry name" value="MGMT"/>
    <property type="match status" value="1"/>
</dbReference>
<dbReference type="FunFam" id="1.10.10.10:FF:000410">
    <property type="entry name" value="ADA regulatory protein, putative"/>
    <property type="match status" value="1"/>
</dbReference>
<evidence type="ECO:0000256" key="4">
    <source>
        <dbReference type="ARBA" id="ARBA00022763"/>
    </source>
</evidence>
<dbReference type="InterPro" id="IPR036388">
    <property type="entry name" value="WH-like_DNA-bd_sf"/>
</dbReference>
<gene>
    <name evidence="8" type="ORF">GCM10011273_11610</name>
</gene>
<reference evidence="8" key="2">
    <citation type="submission" date="2020-09" db="EMBL/GenBank/DDBJ databases">
        <authorList>
            <person name="Sun Q."/>
            <person name="Kim S."/>
        </authorList>
    </citation>
    <scope>NUCLEOTIDE SEQUENCE</scope>
    <source>
        <strain evidence="8">KCTC 32296</strain>
    </source>
</reference>
<keyword evidence="3" id="KW-0808">Transferase</keyword>
<dbReference type="RefSeq" id="WP_189485445.1">
    <property type="nucleotide sequence ID" value="NZ_BMZB01000001.1"/>
</dbReference>
<dbReference type="InterPro" id="IPR036631">
    <property type="entry name" value="MGMT_N_sf"/>
</dbReference>
<dbReference type="GO" id="GO:0003908">
    <property type="term" value="F:methylated-DNA-[protein]-cysteine S-methyltransferase activity"/>
    <property type="evidence" value="ECO:0007669"/>
    <property type="project" value="UniProtKB-EC"/>
</dbReference>
<evidence type="ECO:0000313" key="8">
    <source>
        <dbReference type="EMBL" id="GGZ27598.1"/>
    </source>
</evidence>
<dbReference type="GO" id="GO:0032259">
    <property type="term" value="P:methylation"/>
    <property type="evidence" value="ECO:0007669"/>
    <property type="project" value="UniProtKB-KW"/>
</dbReference>
<sequence length="177" mass="18750">MPKSSPPAETIHYATGPSSLGAVLVAQSTAGLCSLMIDDDPKALRDQLALRFPNAELIEDVSGLKAVLAQAIALIDAPDAAYDGPLDLRGTAFQQSVWQALMTVPAGETLTYSELAERVGNPKAVRAVAAACGANRIAVVIPCHRIIGRNGSLTGYRWGVKRKQSLLQREERGHGHA</sequence>
<feature type="domain" description="Methylated-DNA-[protein]-cysteine S-methyltransferase DNA binding" evidence="7">
    <location>
        <begin position="92"/>
        <end position="171"/>
    </location>
</feature>
<dbReference type="Proteomes" id="UP000662572">
    <property type="component" value="Unassembled WGS sequence"/>
</dbReference>
<accession>A0A918UQ69</accession>
<comment type="catalytic activity">
    <reaction evidence="6">
        <text>a 6-O-methyl-2'-deoxyguanosine in DNA + L-cysteinyl-[protein] = S-methyl-L-cysteinyl-[protein] + a 2'-deoxyguanosine in DNA</text>
        <dbReference type="Rhea" id="RHEA:24000"/>
        <dbReference type="Rhea" id="RHEA-COMP:10131"/>
        <dbReference type="Rhea" id="RHEA-COMP:10132"/>
        <dbReference type="Rhea" id="RHEA-COMP:11367"/>
        <dbReference type="Rhea" id="RHEA-COMP:11368"/>
        <dbReference type="ChEBI" id="CHEBI:29950"/>
        <dbReference type="ChEBI" id="CHEBI:82612"/>
        <dbReference type="ChEBI" id="CHEBI:85445"/>
        <dbReference type="ChEBI" id="CHEBI:85448"/>
        <dbReference type="EC" id="2.1.1.63"/>
    </reaction>
</comment>
<dbReference type="AlphaFoldDB" id="A0A918UQ69"/>
<evidence type="ECO:0000259" key="7">
    <source>
        <dbReference type="Pfam" id="PF01035"/>
    </source>
</evidence>
<evidence type="ECO:0000313" key="9">
    <source>
        <dbReference type="Proteomes" id="UP000662572"/>
    </source>
</evidence>
<dbReference type="InterPro" id="IPR036217">
    <property type="entry name" value="MethylDNA_cys_MeTrfase_DNAb"/>
</dbReference>
<keyword evidence="5" id="KW-0234">DNA repair</keyword>
<comment type="caution">
    <text evidence="8">The sequence shown here is derived from an EMBL/GenBank/DDBJ whole genome shotgun (WGS) entry which is preliminary data.</text>
</comment>